<dbReference type="AlphaFoldDB" id="H8L2H4"/>
<sequence length="220" mass="24556">MQSGDMNGFAEMLSEVMAYYAKDVSEFMLSVFWDGLKMHEFQDVSRAFTLHARDPDRGQWAPKVADITRLLEGSTSSQGMTAWSKVDRAIRSVGGNQSVVFDEPLIHAVIFDMGGWSKLCQTMVDELPFVARDFERRFGAYRLRRELPDYPSHLIGNHEAQNRLNGFNRVRPVLIGDEHRALAVMNGGSNGSPLRITRISDEVARIGQAAALEHGKGQAA</sequence>
<organism evidence="2 3">
    <name type="scientific">Frateuria aurantia (strain ATCC 33424 / DSM 6220 / KCTC 2777 / LMG 1558 / NBRC 3245 / NCIMB 13370)</name>
    <name type="common">Acetobacter aurantius</name>
    <dbReference type="NCBI Taxonomy" id="767434"/>
    <lineage>
        <taxon>Bacteria</taxon>
        <taxon>Pseudomonadati</taxon>
        <taxon>Pseudomonadota</taxon>
        <taxon>Gammaproteobacteria</taxon>
        <taxon>Lysobacterales</taxon>
        <taxon>Rhodanobacteraceae</taxon>
        <taxon>Frateuria</taxon>
    </lineage>
</organism>
<dbReference type="STRING" id="767434.Fraau_0977"/>
<evidence type="ECO:0000313" key="3">
    <source>
        <dbReference type="Proteomes" id="UP000005234"/>
    </source>
</evidence>
<keyword evidence="3" id="KW-1185">Reference proteome</keyword>
<dbReference type="EMBL" id="CP003350">
    <property type="protein sequence ID" value="AFC85441.1"/>
    <property type="molecule type" value="Genomic_DNA"/>
</dbReference>
<name>H8L2H4_FRAAD</name>
<accession>H8L2H4</accession>
<dbReference type="eggNOG" id="ENOG502ZBUW">
    <property type="taxonomic scope" value="Bacteria"/>
</dbReference>
<dbReference type="Proteomes" id="UP000005234">
    <property type="component" value="Chromosome"/>
</dbReference>
<reference evidence="2" key="1">
    <citation type="submission" date="2012-02" db="EMBL/GenBank/DDBJ databases">
        <title>The complete genome of Frateuria aurantia DSM 6220.</title>
        <authorList>
            <consortium name="US DOE Joint Genome Institute (JGI-PGF)"/>
            <person name="Lucas S."/>
            <person name="Copeland A."/>
            <person name="Lapidus A."/>
            <person name="Glavina del Rio T."/>
            <person name="Dalin E."/>
            <person name="Tice H."/>
            <person name="Bruce D."/>
            <person name="Goodwin L."/>
            <person name="Pitluck S."/>
            <person name="Peters L."/>
            <person name="Ovchinnikova G."/>
            <person name="Teshima H."/>
            <person name="Kyrpides N."/>
            <person name="Mavromatis K."/>
            <person name="Ivanova N."/>
            <person name="Brettin T."/>
            <person name="Detter J.C."/>
            <person name="Han C."/>
            <person name="Larimer F."/>
            <person name="Land M."/>
            <person name="Hauser L."/>
            <person name="Markowitz V."/>
            <person name="Cheng J.-F."/>
            <person name="Hugenholtz P."/>
            <person name="Woyke T."/>
            <person name="Wu D."/>
            <person name="Brambilla E."/>
            <person name="Klenk H.-P."/>
            <person name="Eisen J.A."/>
        </authorList>
    </citation>
    <scope>NUCLEOTIDE SEQUENCE</scope>
    <source>
        <strain evidence="2">DSM 6220</strain>
    </source>
</reference>
<gene>
    <name evidence="2" type="ordered locus">Fraau_0977</name>
</gene>
<dbReference type="RefSeq" id="WP_014402447.1">
    <property type="nucleotide sequence ID" value="NC_017033.1"/>
</dbReference>
<protein>
    <recommendedName>
        <fullName evidence="1">DUF6475 domain-containing protein</fullName>
    </recommendedName>
</protein>
<evidence type="ECO:0000259" key="1">
    <source>
        <dbReference type="Pfam" id="PF20081"/>
    </source>
</evidence>
<dbReference type="HOGENOM" id="CLU_104054_0_0_6"/>
<dbReference type="InterPro" id="IPR045521">
    <property type="entry name" value="DUF6475"/>
</dbReference>
<evidence type="ECO:0000313" key="2">
    <source>
        <dbReference type="EMBL" id="AFC85441.1"/>
    </source>
</evidence>
<proteinExistence type="predicted"/>
<dbReference type="Pfam" id="PF20081">
    <property type="entry name" value="DUF6475"/>
    <property type="match status" value="1"/>
</dbReference>
<feature type="domain" description="DUF6475" evidence="1">
    <location>
        <begin position="99"/>
        <end position="188"/>
    </location>
</feature>
<dbReference type="KEGG" id="fau:Fraau_0977"/>
<dbReference type="OrthoDB" id="8561347at2"/>